<name>A0A0E0K666_ORYPU</name>
<feature type="compositionally biased region" description="Low complexity" evidence="1">
    <location>
        <begin position="37"/>
        <end position="47"/>
    </location>
</feature>
<feature type="region of interest" description="Disordered" evidence="1">
    <location>
        <begin position="1"/>
        <end position="75"/>
    </location>
</feature>
<protein>
    <submittedName>
        <fullName evidence="2">Uncharacterized protein</fullName>
    </submittedName>
</protein>
<dbReference type="EnsemblPlants" id="OPUNC02G32790.1">
    <property type="protein sequence ID" value="OPUNC02G32790.1"/>
    <property type="gene ID" value="OPUNC02G32790"/>
</dbReference>
<evidence type="ECO:0000313" key="3">
    <source>
        <dbReference type="Proteomes" id="UP000026962"/>
    </source>
</evidence>
<organism evidence="2">
    <name type="scientific">Oryza punctata</name>
    <name type="common">Red rice</name>
    <dbReference type="NCBI Taxonomy" id="4537"/>
    <lineage>
        <taxon>Eukaryota</taxon>
        <taxon>Viridiplantae</taxon>
        <taxon>Streptophyta</taxon>
        <taxon>Embryophyta</taxon>
        <taxon>Tracheophyta</taxon>
        <taxon>Spermatophyta</taxon>
        <taxon>Magnoliopsida</taxon>
        <taxon>Liliopsida</taxon>
        <taxon>Poales</taxon>
        <taxon>Poaceae</taxon>
        <taxon>BOP clade</taxon>
        <taxon>Oryzoideae</taxon>
        <taxon>Oryzeae</taxon>
        <taxon>Oryzinae</taxon>
        <taxon>Oryza</taxon>
    </lineage>
</organism>
<dbReference type="Proteomes" id="UP000026962">
    <property type="component" value="Chromosome 2"/>
</dbReference>
<keyword evidence="3" id="KW-1185">Reference proteome</keyword>
<feature type="compositionally biased region" description="Basic and acidic residues" evidence="1">
    <location>
        <begin position="60"/>
        <end position="70"/>
    </location>
</feature>
<dbReference type="Gramene" id="OPUNC02G32790.1">
    <property type="protein sequence ID" value="OPUNC02G32790.1"/>
    <property type="gene ID" value="OPUNC02G32790"/>
</dbReference>
<accession>A0A0E0K666</accession>
<evidence type="ECO:0000256" key="1">
    <source>
        <dbReference type="SAM" id="MobiDB-lite"/>
    </source>
</evidence>
<evidence type="ECO:0000313" key="2">
    <source>
        <dbReference type="EnsemblPlants" id="OPUNC02G32790.1"/>
    </source>
</evidence>
<dbReference type="AlphaFoldDB" id="A0A0E0K666"/>
<reference evidence="2" key="2">
    <citation type="submission" date="2018-05" db="EMBL/GenBank/DDBJ databases">
        <title>OpunRS2 (Oryza punctata Reference Sequence Version 2).</title>
        <authorList>
            <person name="Zhang J."/>
            <person name="Kudrna D."/>
            <person name="Lee S."/>
            <person name="Talag J."/>
            <person name="Welchert J."/>
            <person name="Wing R.A."/>
        </authorList>
    </citation>
    <scope>NUCLEOTIDE SEQUENCE [LARGE SCALE GENOMIC DNA]</scope>
</reference>
<reference evidence="2" key="1">
    <citation type="submission" date="2015-04" db="UniProtKB">
        <authorList>
            <consortium name="EnsemblPlants"/>
        </authorList>
    </citation>
    <scope>IDENTIFICATION</scope>
</reference>
<feature type="compositionally biased region" description="Basic residues" evidence="1">
    <location>
        <begin position="25"/>
        <end position="36"/>
    </location>
</feature>
<dbReference type="HOGENOM" id="CLU_1638107_0_0_1"/>
<sequence length="162" mass="17900">MEWRRPWPRPLQAVAVTPAYEQRERRRPRHQCKQQPRRAAASASSSRRGNDLGIGDGDSGEQRPQHDSDRGPPSSARWWWCSSGSMLSSAMAASKEGAAHPLRQTGSAPVAFSIPKASPSQIFLPRTSLCRDMIHPRSKYCPALFSFLGEVGAEQWSAGLAF</sequence>
<proteinExistence type="predicted"/>